<dbReference type="EMBL" id="JBHIRY010000001">
    <property type="protein sequence ID" value="MFB5759056.1"/>
    <property type="molecule type" value="Genomic_DNA"/>
</dbReference>
<protein>
    <submittedName>
        <fullName evidence="1">Uncharacterized protein</fullName>
    </submittedName>
</protein>
<accession>A0ABV5BV92</accession>
<dbReference type="Proteomes" id="UP001580430">
    <property type="component" value="Unassembled WGS sequence"/>
</dbReference>
<proteinExistence type="predicted"/>
<evidence type="ECO:0000313" key="1">
    <source>
        <dbReference type="EMBL" id="MFB5759056.1"/>
    </source>
</evidence>
<evidence type="ECO:0000313" key="2">
    <source>
        <dbReference type="Proteomes" id="UP001580430"/>
    </source>
</evidence>
<keyword evidence="2" id="KW-1185">Reference proteome</keyword>
<sequence length="135" mass="15749">MLKEMGFDGIKKFFDELEDAPNSKFQKVQLYGMLLHSQRIRLAETEVERKIESDHRRILETTIISDTMAIVEAETKINKGTETLYYPVVNGVYVKESFISFDEALVFCLCKKYGQELHAPAMIYNMLRMDLKNEQ</sequence>
<reference evidence="1 2" key="1">
    <citation type="submission" date="2024-09" db="EMBL/GenBank/DDBJ databases">
        <title>Paenibacillus zeirhizospherea sp. nov., isolated from surface of the maize (Zea mays) roots in a horticulture field, Hungary.</title>
        <authorList>
            <person name="Marton D."/>
            <person name="Farkas M."/>
            <person name="Bedics A."/>
            <person name="Toth E."/>
            <person name="Tancsics A."/>
            <person name="Boka K."/>
            <person name="Marati G."/>
            <person name="Kriszt B."/>
            <person name="Cserhati M."/>
        </authorList>
    </citation>
    <scope>NUCLEOTIDE SEQUENCE [LARGE SCALE GENOMIC DNA]</scope>
    <source>
        <strain evidence="1 2">JCM 18446</strain>
    </source>
</reference>
<name>A0ABV5BV92_9BACL</name>
<comment type="caution">
    <text evidence="1">The sequence shown here is derived from an EMBL/GenBank/DDBJ whole genome shotgun (WGS) entry which is preliminary data.</text>
</comment>
<organism evidence="1 2">
    <name type="scientific">Paenibacillus medicaginis</name>
    <dbReference type="NCBI Taxonomy" id="1470560"/>
    <lineage>
        <taxon>Bacteria</taxon>
        <taxon>Bacillati</taxon>
        <taxon>Bacillota</taxon>
        <taxon>Bacilli</taxon>
        <taxon>Bacillales</taxon>
        <taxon>Paenibacillaceae</taxon>
        <taxon>Paenibacillus</taxon>
    </lineage>
</organism>
<gene>
    <name evidence="1" type="ORF">ACE5LO_01485</name>
</gene>
<dbReference type="RefSeq" id="WP_375518308.1">
    <property type="nucleotide sequence ID" value="NZ_JBHIRY010000001.1"/>
</dbReference>